<keyword evidence="3" id="KW-0285">Flavoprotein</keyword>
<organism evidence="7 8">
    <name type="scientific">Leptonema illini</name>
    <dbReference type="NCBI Taxonomy" id="183"/>
    <lineage>
        <taxon>Bacteria</taxon>
        <taxon>Pseudomonadati</taxon>
        <taxon>Spirochaetota</taxon>
        <taxon>Spirochaetia</taxon>
        <taxon>Leptospirales</taxon>
        <taxon>Leptospiraceae</taxon>
        <taxon>Leptonema</taxon>
    </lineage>
</organism>
<accession>A0A833H4F9</accession>
<evidence type="ECO:0000256" key="5">
    <source>
        <dbReference type="ARBA" id="ARBA00023002"/>
    </source>
</evidence>
<name>A0A833H4F9_9LEPT</name>
<keyword evidence="4" id="KW-0274">FAD</keyword>
<comment type="cofactor">
    <cofactor evidence="1">
        <name>FAD</name>
        <dbReference type="ChEBI" id="CHEBI:57692"/>
    </cofactor>
</comment>
<sequence length="379" mass="40971">MKRIVIAGGGYAGIMAANRLAAQSKKEGYSITLINASETFVERIRDHQAGAGQPLPRMSVRELLRAPVAFLHDRIESIDAVGKTVGTQSGFVPYDALIYAPGSEGRPSFAAENSYCIGAPGEADRLRRALVSAKGSVVVLGAGLTGIETSTELAEARPDLSITVVHAGNLDREYSQKGANHLRKVFRRLQIRLLEDTRIQAIRPSSVLLADGRTLPADMTIQSGGLFGSPLARISGLPVNDRDQLLVDETLMVPDHDGLFGAGDAIALPEGYGFMRMGCVTAMPLGAHAAGSVTQYLAGEKRRAFRFGFPGRSISLGRNDGLIQFTDSFDGPVERVITGRSAAFIKEQVCRYTVRMLRLERTTGWKVFRWPQGQLQTAN</sequence>
<evidence type="ECO:0000256" key="2">
    <source>
        <dbReference type="ARBA" id="ARBA00005272"/>
    </source>
</evidence>
<proteinExistence type="inferred from homology"/>
<comment type="similarity">
    <text evidence="2">Belongs to the NADH dehydrogenase family.</text>
</comment>
<comment type="caution">
    <text evidence="7">The sequence shown here is derived from an EMBL/GenBank/DDBJ whole genome shotgun (WGS) entry which is preliminary data.</text>
</comment>
<gene>
    <name evidence="7" type="ORF">F9K24_00020</name>
</gene>
<dbReference type="GO" id="GO:0003955">
    <property type="term" value="F:NAD(P)H dehydrogenase (quinone) activity"/>
    <property type="evidence" value="ECO:0007669"/>
    <property type="project" value="TreeGrafter"/>
</dbReference>
<evidence type="ECO:0000256" key="3">
    <source>
        <dbReference type="ARBA" id="ARBA00022630"/>
    </source>
</evidence>
<dbReference type="SUPFAM" id="SSF51905">
    <property type="entry name" value="FAD/NAD(P)-binding domain"/>
    <property type="match status" value="1"/>
</dbReference>
<dbReference type="InterPro" id="IPR051169">
    <property type="entry name" value="NADH-Q_oxidoreductase"/>
</dbReference>
<dbReference type="InterPro" id="IPR023753">
    <property type="entry name" value="FAD/NAD-binding_dom"/>
</dbReference>
<reference evidence="7 8" key="1">
    <citation type="submission" date="2019-10" db="EMBL/GenBank/DDBJ databases">
        <title>Extracellular Electron Transfer in a Candidatus Methanoperedens spp. Enrichment Culture.</title>
        <authorList>
            <person name="Berger S."/>
            <person name="Rangel Shaw D."/>
            <person name="Berben T."/>
            <person name="In 'T Zandt M."/>
            <person name="Frank J."/>
            <person name="Reimann J."/>
            <person name="Jetten M.S.M."/>
            <person name="Welte C.U."/>
        </authorList>
    </citation>
    <scope>NUCLEOTIDE SEQUENCE [LARGE SCALE GENOMIC DNA]</scope>
    <source>
        <strain evidence="7">SB12</strain>
    </source>
</reference>
<feature type="domain" description="FAD/NAD(P)-binding" evidence="6">
    <location>
        <begin position="3"/>
        <end position="266"/>
    </location>
</feature>
<protein>
    <submittedName>
        <fullName evidence="7">Oxidoreductase</fullName>
    </submittedName>
</protein>
<evidence type="ECO:0000313" key="8">
    <source>
        <dbReference type="Proteomes" id="UP000460298"/>
    </source>
</evidence>
<evidence type="ECO:0000256" key="1">
    <source>
        <dbReference type="ARBA" id="ARBA00001974"/>
    </source>
</evidence>
<dbReference type="EMBL" id="WBUI01000001">
    <property type="protein sequence ID" value="KAB2935146.1"/>
    <property type="molecule type" value="Genomic_DNA"/>
</dbReference>
<dbReference type="Proteomes" id="UP000460298">
    <property type="component" value="Unassembled WGS sequence"/>
</dbReference>
<dbReference type="Pfam" id="PF07992">
    <property type="entry name" value="Pyr_redox_2"/>
    <property type="match status" value="1"/>
</dbReference>
<dbReference type="GO" id="GO:0019646">
    <property type="term" value="P:aerobic electron transport chain"/>
    <property type="evidence" value="ECO:0007669"/>
    <property type="project" value="TreeGrafter"/>
</dbReference>
<evidence type="ECO:0000256" key="4">
    <source>
        <dbReference type="ARBA" id="ARBA00022827"/>
    </source>
</evidence>
<evidence type="ECO:0000313" key="7">
    <source>
        <dbReference type="EMBL" id="KAB2935146.1"/>
    </source>
</evidence>
<dbReference type="Gene3D" id="3.50.50.100">
    <property type="match status" value="1"/>
</dbReference>
<dbReference type="InterPro" id="IPR036188">
    <property type="entry name" value="FAD/NAD-bd_sf"/>
</dbReference>
<dbReference type="AlphaFoldDB" id="A0A833H4F9"/>
<dbReference type="PANTHER" id="PTHR42913:SF3">
    <property type="entry name" value="64 KDA MITOCHONDRIAL NADH DEHYDROGENASE (EUROFUNG)"/>
    <property type="match status" value="1"/>
</dbReference>
<evidence type="ECO:0000259" key="6">
    <source>
        <dbReference type="Pfam" id="PF07992"/>
    </source>
</evidence>
<keyword evidence="5" id="KW-0560">Oxidoreductase</keyword>
<dbReference type="PANTHER" id="PTHR42913">
    <property type="entry name" value="APOPTOSIS-INDUCING FACTOR 1"/>
    <property type="match status" value="1"/>
</dbReference>
<dbReference type="PRINTS" id="PR00368">
    <property type="entry name" value="FADPNR"/>
</dbReference>